<sequence>MNWVDILVLVILVIAAYKGFKSGLVRMGVFLVVMGVGLALSSRLTQPISNLLPSMSDNERVQSIIIFLVLIIALI</sequence>
<keyword evidence="2" id="KW-0812">Transmembrane</keyword>
<evidence type="ECO:0008006" key="6">
    <source>
        <dbReference type="Google" id="ProtNLM"/>
    </source>
</evidence>
<dbReference type="AlphaFoldDB" id="A0A383BI22"/>
<keyword evidence="3" id="KW-1133">Transmembrane helix</keyword>
<evidence type="ECO:0000313" key="5">
    <source>
        <dbReference type="EMBL" id="SVE19564.1"/>
    </source>
</evidence>
<evidence type="ECO:0000256" key="1">
    <source>
        <dbReference type="ARBA" id="ARBA00004141"/>
    </source>
</evidence>
<dbReference type="EMBL" id="UINC01200604">
    <property type="protein sequence ID" value="SVE19564.1"/>
    <property type="molecule type" value="Genomic_DNA"/>
</dbReference>
<accession>A0A383BI22</accession>
<reference evidence="5" key="1">
    <citation type="submission" date="2018-05" db="EMBL/GenBank/DDBJ databases">
        <authorList>
            <person name="Lanie J.A."/>
            <person name="Ng W.-L."/>
            <person name="Kazmierczak K.M."/>
            <person name="Andrzejewski T.M."/>
            <person name="Davidsen T.M."/>
            <person name="Wayne K.J."/>
            <person name="Tettelin H."/>
            <person name="Glass J.I."/>
            <person name="Rusch D."/>
            <person name="Podicherti R."/>
            <person name="Tsui H.-C.T."/>
            <person name="Winkler M.E."/>
        </authorList>
    </citation>
    <scope>NUCLEOTIDE SEQUENCE</scope>
</reference>
<evidence type="ECO:0000256" key="4">
    <source>
        <dbReference type="ARBA" id="ARBA00023136"/>
    </source>
</evidence>
<dbReference type="GO" id="GO:0009403">
    <property type="term" value="P:toxin biosynthetic process"/>
    <property type="evidence" value="ECO:0007669"/>
    <property type="project" value="InterPro"/>
</dbReference>
<comment type="subcellular location">
    <subcellularLocation>
        <location evidence="1">Membrane</location>
        <topology evidence="1">Multi-pass membrane protein</topology>
    </subcellularLocation>
</comment>
<gene>
    <name evidence="5" type="ORF">METZ01_LOCUS472418</name>
</gene>
<proteinExistence type="predicted"/>
<organism evidence="5">
    <name type="scientific">marine metagenome</name>
    <dbReference type="NCBI Taxonomy" id="408172"/>
    <lineage>
        <taxon>unclassified sequences</taxon>
        <taxon>metagenomes</taxon>
        <taxon>ecological metagenomes</taxon>
    </lineage>
</organism>
<evidence type="ECO:0000256" key="3">
    <source>
        <dbReference type="ARBA" id="ARBA00022989"/>
    </source>
</evidence>
<protein>
    <recommendedName>
        <fullName evidence="6">Colicin V production protein</fullName>
    </recommendedName>
</protein>
<name>A0A383BI22_9ZZZZ</name>
<dbReference type="GO" id="GO:0016020">
    <property type="term" value="C:membrane"/>
    <property type="evidence" value="ECO:0007669"/>
    <property type="project" value="UniProtKB-SubCell"/>
</dbReference>
<dbReference type="InterPro" id="IPR003825">
    <property type="entry name" value="Colicin-V_CvpA"/>
</dbReference>
<feature type="non-terminal residue" evidence="5">
    <location>
        <position position="75"/>
    </location>
</feature>
<dbReference type="Pfam" id="PF02674">
    <property type="entry name" value="Colicin_V"/>
    <property type="match status" value="1"/>
</dbReference>
<keyword evidence="4" id="KW-0472">Membrane</keyword>
<evidence type="ECO:0000256" key="2">
    <source>
        <dbReference type="ARBA" id="ARBA00022692"/>
    </source>
</evidence>